<protein>
    <recommendedName>
        <fullName evidence="4">DUF4175 domain-containing protein</fullName>
    </recommendedName>
</protein>
<keyword evidence="1" id="KW-0472">Membrane</keyword>
<feature type="transmembrane region" description="Helical" evidence="1">
    <location>
        <begin position="26"/>
        <end position="46"/>
    </location>
</feature>
<organism evidence="2 3">
    <name type="scientific">Streptomyces chartreusis</name>
    <dbReference type="NCBI Taxonomy" id="1969"/>
    <lineage>
        <taxon>Bacteria</taxon>
        <taxon>Bacillati</taxon>
        <taxon>Actinomycetota</taxon>
        <taxon>Actinomycetes</taxon>
        <taxon>Kitasatosporales</taxon>
        <taxon>Streptomycetaceae</taxon>
        <taxon>Streptomyces</taxon>
    </lineage>
</organism>
<keyword evidence="3" id="KW-1185">Reference proteome</keyword>
<proteinExistence type="predicted"/>
<dbReference type="EMBL" id="CP056041">
    <property type="protein sequence ID" value="QKZ19900.1"/>
    <property type="molecule type" value="Genomic_DNA"/>
</dbReference>
<reference evidence="2 3" key="1">
    <citation type="submission" date="2020-06" db="EMBL/GenBank/DDBJ databases">
        <title>Genome mining for natural products.</title>
        <authorList>
            <person name="Zhang B."/>
            <person name="Shi J."/>
            <person name="Ge H."/>
        </authorList>
    </citation>
    <scope>NUCLEOTIDE SEQUENCE [LARGE SCALE GENOMIC DNA]</scope>
    <source>
        <strain evidence="2 3">NA02069</strain>
    </source>
</reference>
<keyword evidence="1" id="KW-0812">Transmembrane</keyword>
<keyword evidence="1" id="KW-1133">Transmembrane helix</keyword>
<gene>
    <name evidence="2" type="ORF">HUT05_22565</name>
</gene>
<dbReference type="AlphaFoldDB" id="A0A7H8TD21"/>
<accession>A0A7H8TD21</accession>
<sequence length="51" mass="5507">MSVPLWFFIACLAVVGVKLVRPPLWLVLVLLIGGYLVAGSLLAPTIDPFVK</sequence>
<evidence type="ECO:0008006" key="4">
    <source>
        <dbReference type="Google" id="ProtNLM"/>
    </source>
</evidence>
<evidence type="ECO:0000256" key="1">
    <source>
        <dbReference type="SAM" id="Phobius"/>
    </source>
</evidence>
<evidence type="ECO:0000313" key="2">
    <source>
        <dbReference type="EMBL" id="QKZ19900.1"/>
    </source>
</evidence>
<name>A0A7H8TD21_STRCX</name>
<dbReference type="RefSeq" id="WP_176576119.1">
    <property type="nucleotide sequence ID" value="NZ_CBDRGH010000055.1"/>
</dbReference>
<evidence type="ECO:0000313" key="3">
    <source>
        <dbReference type="Proteomes" id="UP000509418"/>
    </source>
</evidence>
<dbReference type="Proteomes" id="UP000509418">
    <property type="component" value="Chromosome"/>
</dbReference>